<dbReference type="Proteomes" id="UP001527882">
    <property type="component" value="Unassembled WGS sequence"/>
</dbReference>
<comment type="caution">
    <text evidence="2">The sequence shown here is derived from an EMBL/GenBank/DDBJ whole genome shotgun (WGS) entry which is preliminary data.</text>
</comment>
<protein>
    <submittedName>
        <fullName evidence="2">HPr family phosphocarrier protein</fullName>
    </submittedName>
</protein>
<name>A0ABT4Q664_9BACL</name>
<proteinExistence type="predicted"/>
<organism evidence="2 3">
    <name type="scientific">Paenibacillus gyeongsangnamensis</name>
    <dbReference type="NCBI Taxonomy" id="3388067"/>
    <lineage>
        <taxon>Bacteria</taxon>
        <taxon>Bacillati</taxon>
        <taxon>Bacillota</taxon>
        <taxon>Bacilli</taxon>
        <taxon>Bacillales</taxon>
        <taxon>Paenibacillaceae</taxon>
        <taxon>Paenibacillus</taxon>
    </lineage>
</organism>
<accession>A0ABT4Q664</accession>
<dbReference type="SUPFAM" id="SSF55594">
    <property type="entry name" value="HPr-like"/>
    <property type="match status" value="1"/>
</dbReference>
<dbReference type="Pfam" id="PF00381">
    <property type="entry name" value="PTS-HPr"/>
    <property type="match status" value="1"/>
</dbReference>
<sequence>MRVHNVKVSHDLQPADLLGIVQAANRYRSSIQFILEESSMVLDAKSMLGMMLRPIRSGTILRIQTRGGDEEEALDEMCRLLEKSLGA</sequence>
<evidence type="ECO:0000313" key="2">
    <source>
        <dbReference type="EMBL" id="MCZ8512272.1"/>
    </source>
</evidence>
<dbReference type="InterPro" id="IPR035895">
    <property type="entry name" value="HPr-like_sf"/>
</dbReference>
<dbReference type="InterPro" id="IPR000032">
    <property type="entry name" value="HPr-like"/>
</dbReference>
<evidence type="ECO:0000259" key="1">
    <source>
        <dbReference type="PROSITE" id="PS51350"/>
    </source>
</evidence>
<reference evidence="2 3" key="1">
    <citation type="submission" date="2022-12" db="EMBL/GenBank/DDBJ databases">
        <title>Draft genome sequence of Paenibacillus sp. dW9.</title>
        <authorList>
            <person name="Choi E.-W."/>
            <person name="Kim D.-U."/>
        </authorList>
    </citation>
    <scope>NUCLEOTIDE SEQUENCE [LARGE SCALE GENOMIC DNA]</scope>
    <source>
        <strain evidence="3">dW9</strain>
    </source>
</reference>
<keyword evidence="3" id="KW-1185">Reference proteome</keyword>
<dbReference type="Gene3D" id="3.30.1340.10">
    <property type="entry name" value="HPr-like"/>
    <property type="match status" value="1"/>
</dbReference>
<evidence type="ECO:0000313" key="3">
    <source>
        <dbReference type="Proteomes" id="UP001527882"/>
    </source>
</evidence>
<dbReference type="RefSeq" id="WP_269880689.1">
    <property type="nucleotide sequence ID" value="NZ_JAQAGZ010000004.1"/>
</dbReference>
<feature type="domain" description="HPr" evidence="1">
    <location>
        <begin position="1"/>
        <end position="87"/>
    </location>
</feature>
<dbReference type="EMBL" id="JAQAGZ010000004">
    <property type="protein sequence ID" value="MCZ8512272.1"/>
    <property type="molecule type" value="Genomic_DNA"/>
</dbReference>
<dbReference type="PROSITE" id="PS51350">
    <property type="entry name" value="PTS_HPR_DOM"/>
    <property type="match status" value="1"/>
</dbReference>
<gene>
    <name evidence="2" type="ORF">O9H85_07490</name>
</gene>